<reference evidence="7" key="1">
    <citation type="submission" date="2014-01" db="EMBL/GenBank/DDBJ databases">
        <authorList>
            <person name="Aslett M."/>
        </authorList>
    </citation>
    <scope>NUCLEOTIDE SEQUENCE</scope>
</reference>
<feature type="region of interest" description="Disordered" evidence="5">
    <location>
        <begin position="211"/>
        <end position="247"/>
    </location>
</feature>
<keyword evidence="2 4" id="KW-0833">Ubl conjugation pathway</keyword>
<dbReference type="CDD" id="cd23803">
    <property type="entry name" value="UBCc_UBE2R"/>
    <property type="match status" value="1"/>
</dbReference>
<sequence length="247" mass="28219">MSVHMAKRLLAREMKSLTEEPMEGFRVKLINEEDLFEWEVALFGPPATIYEGGYLKAILQFPMNYPFSPPTMRFITRLWHPNIYESGEVCISILHAPVEDTQSGELACERWNPAQTVRTILLSVISLLNEPNTSSPANVEASVMYRRYMEGVDDEYAKVVRRIVQMTAEDAARDGVVVPTTVDDYCVKTIMEKPGDADGQRYEMEFHFWRNDECSENEEEDEEDGSGQSAEKEGENGEEEERVNVSE</sequence>
<reference evidence="7" key="2">
    <citation type="submission" date="2014-03" db="EMBL/GenBank/DDBJ databases">
        <title>The whipworm genome and dual-species transcriptomics of an intimate host-pathogen interaction.</title>
        <authorList>
            <person name="Foth B.J."/>
            <person name="Tsai I.J."/>
            <person name="Reid A.J."/>
            <person name="Bancroft A.J."/>
            <person name="Nichol S."/>
            <person name="Tracey A."/>
            <person name="Holroyd N."/>
            <person name="Cotton J.A."/>
            <person name="Stanley E.J."/>
            <person name="Zarowiecki M."/>
            <person name="Liu J.Z."/>
            <person name="Huckvale T."/>
            <person name="Cooper P.J."/>
            <person name="Grencis R.K."/>
            <person name="Berriman M."/>
        </authorList>
    </citation>
    <scope>NUCLEOTIDE SEQUENCE [LARGE SCALE GENOMIC DNA]</scope>
</reference>
<evidence type="ECO:0000256" key="3">
    <source>
        <dbReference type="PROSITE-ProRule" id="PRU10133"/>
    </source>
</evidence>
<protein>
    <submittedName>
        <fullName evidence="7">Ubiquitin conjugating enzyme E2 R1</fullName>
    </submittedName>
</protein>
<keyword evidence="4" id="KW-0547">Nucleotide-binding</keyword>
<dbReference type="PANTHER" id="PTHR24067">
    <property type="entry name" value="UBIQUITIN-CONJUGATING ENZYME E2"/>
    <property type="match status" value="1"/>
</dbReference>
<dbReference type="FunFam" id="3.10.110.10:FF:000051">
    <property type="entry name" value="ubiquitin-conjugating enzyme E2 R2-like"/>
    <property type="match status" value="1"/>
</dbReference>
<gene>
    <name evidence="7" type="ORF">TTRE_0000119601</name>
</gene>
<organism evidence="7 8">
    <name type="scientific">Trichuris trichiura</name>
    <name type="common">Whipworm</name>
    <name type="synonym">Trichocephalus trichiurus</name>
    <dbReference type="NCBI Taxonomy" id="36087"/>
    <lineage>
        <taxon>Eukaryota</taxon>
        <taxon>Metazoa</taxon>
        <taxon>Ecdysozoa</taxon>
        <taxon>Nematoda</taxon>
        <taxon>Enoplea</taxon>
        <taxon>Dorylaimia</taxon>
        <taxon>Trichinellida</taxon>
        <taxon>Trichuridae</taxon>
        <taxon>Trichuris</taxon>
    </lineage>
</organism>
<dbReference type="Proteomes" id="UP000030665">
    <property type="component" value="Unassembled WGS sequence"/>
</dbReference>
<dbReference type="PROSITE" id="PS50127">
    <property type="entry name" value="UBC_2"/>
    <property type="match status" value="1"/>
</dbReference>
<evidence type="ECO:0000259" key="6">
    <source>
        <dbReference type="PROSITE" id="PS50127"/>
    </source>
</evidence>
<feature type="active site" description="Glycyl thioester intermediate" evidence="3">
    <location>
        <position position="90"/>
    </location>
</feature>
<comment type="similarity">
    <text evidence="4">Belongs to the ubiquitin-conjugating enzyme family.</text>
</comment>
<dbReference type="GO" id="GO:0005524">
    <property type="term" value="F:ATP binding"/>
    <property type="evidence" value="ECO:0007669"/>
    <property type="project" value="UniProtKB-UniRule"/>
</dbReference>
<dbReference type="GO" id="GO:0032446">
    <property type="term" value="P:protein modification by small protein conjugation"/>
    <property type="evidence" value="ECO:0007669"/>
    <property type="project" value="UniProtKB-ARBA"/>
</dbReference>
<evidence type="ECO:0000256" key="1">
    <source>
        <dbReference type="ARBA" id="ARBA00022679"/>
    </source>
</evidence>
<dbReference type="STRING" id="36087.A0A077YYV0"/>
<dbReference type="Gene3D" id="3.10.110.10">
    <property type="entry name" value="Ubiquitin Conjugating Enzyme"/>
    <property type="match status" value="1"/>
</dbReference>
<accession>A0A077YYV0</accession>
<dbReference type="EMBL" id="HG805835">
    <property type="protein sequence ID" value="CDW52934.1"/>
    <property type="molecule type" value="Genomic_DNA"/>
</dbReference>
<evidence type="ECO:0000313" key="8">
    <source>
        <dbReference type="Proteomes" id="UP000030665"/>
    </source>
</evidence>
<feature type="domain" description="UBC core" evidence="6">
    <location>
        <begin position="5"/>
        <end position="169"/>
    </location>
</feature>
<dbReference type="InterPro" id="IPR000608">
    <property type="entry name" value="UBC"/>
</dbReference>
<dbReference type="OrthoDB" id="19692at2759"/>
<feature type="compositionally biased region" description="Acidic residues" evidence="5">
    <location>
        <begin position="214"/>
        <end position="225"/>
    </location>
</feature>
<proteinExistence type="inferred from homology"/>
<dbReference type="SUPFAM" id="SSF54495">
    <property type="entry name" value="UBC-like"/>
    <property type="match status" value="1"/>
</dbReference>
<dbReference type="SMART" id="SM00212">
    <property type="entry name" value="UBCc"/>
    <property type="match status" value="1"/>
</dbReference>
<keyword evidence="4" id="KW-0067">ATP-binding</keyword>
<dbReference type="AlphaFoldDB" id="A0A077YYV0"/>
<keyword evidence="1" id="KW-0808">Transferase</keyword>
<dbReference type="PROSITE" id="PS00183">
    <property type="entry name" value="UBC_1"/>
    <property type="match status" value="1"/>
</dbReference>
<dbReference type="InterPro" id="IPR050113">
    <property type="entry name" value="Ub_conjugating_enzyme"/>
</dbReference>
<dbReference type="InterPro" id="IPR016135">
    <property type="entry name" value="UBQ-conjugating_enzyme/RWD"/>
</dbReference>
<dbReference type="GO" id="GO:0016740">
    <property type="term" value="F:transferase activity"/>
    <property type="evidence" value="ECO:0007669"/>
    <property type="project" value="UniProtKB-KW"/>
</dbReference>
<evidence type="ECO:0000256" key="5">
    <source>
        <dbReference type="SAM" id="MobiDB-lite"/>
    </source>
</evidence>
<dbReference type="Pfam" id="PF00179">
    <property type="entry name" value="UQ_con"/>
    <property type="match status" value="1"/>
</dbReference>
<evidence type="ECO:0000256" key="2">
    <source>
        <dbReference type="ARBA" id="ARBA00022786"/>
    </source>
</evidence>
<evidence type="ECO:0000313" key="7">
    <source>
        <dbReference type="EMBL" id="CDW52934.1"/>
    </source>
</evidence>
<dbReference type="InterPro" id="IPR023313">
    <property type="entry name" value="UBQ-conjugating_AS"/>
</dbReference>
<evidence type="ECO:0000256" key="4">
    <source>
        <dbReference type="RuleBase" id="RU362109"/>
    </source>
</evidence>
<keyword evidence="8" id="KW-1185">Reference proteome</keyword>
<name>A0A077YYV0_TRITR</name>